<organism evidence="2 3">
    <name type="scientific">Solibacillus palustris</name>
    <dbReference type="NCBI Taxonomy" id="2908203"/>
    <lineage>
        <taxon>Bacteria</taxon>
        <taxon>Bacillati</taxon>
        <taxon>Bacillota</taxon>
        <taxon>Bacilli</taxon>
        <taxon>Bacillales</taxon>
        <taxon>Caryophanaceae</taxon>
        <taxon>Solibacillus</taxon>
    </lineage>
</organism>
<proteinExistence type="predicted"/>
<comment type="caution">
    <text evidence="2">The sequence shown here is derived from an EMBL/GenBank/DDBJ whole genome shotgun (WGS) entry which is preliminary data.</text>
</comment>
<evidence type="ECO:0000256" key="1">
    <source>
        <dbReference type="SAM" id="Coils"/>
    </source>
</evidence>
<protein>
    <submittedName>
        <fullName evidence="2">Uncharacterized protein</fullName>
    </submittedName>
</protein>
<accession>A0ABS9UB81</accession>
<dbReference type="Proteomes" id="UP001316087">
    <property type="component" value="Unassembled WGS sequence"/>
</dbReference>
<evidence type="ECO:0000313" key="2">
    <source>
        <dbReference type="EMBL" id="MCH7321478.1"/>
    </source>
</evidence>
<sequence length="326" mass="37710">MEWQQLQLASENYKLQLLEAEKLHKKQTTVERLMKHSEREIARFELDMQQARKALNKLEQSSFINLFRNWSGKQDELIEQNLDQIAVTELKLIEAQLTLEDLQDDVVDIVLKLNAINEPYIEQELQKLNNEKQQWLTENAPQFAEKLTFIAEQQTLCKQLTKEIQEAIDAGNTALSALTDAGYALHEAESYSTWDTFLGGGFIATAMKHEKLETTNSYIHTAQMALQRFSNELLDVKDMRNETIEIGTEGFVKFTDFFFDNIFTDWSVHSKITTAMNQISRVQDDVANTLRELQQKLTVAIKKEAELFSEREAILNSDESALFFEK</sequence>
<reference evidence="2 3" key="1">
    <citation type="submission" date="2022-03" db="EMBL/GenBank/DDBJ databases">
        <authorList>
            <person name="Jo J.-H."/>
            <person name="Im W.-T."/>
        </authorList>
    </citation>
    <scope>NUCLEOTIDE SEQUENCE [LARGE SCALE GENOMIC DNA]</scope>
    <source>
        <strain evidence="2 3">MA9</strain>
    </source>
</reference>
<keyword evidence="3" id="KW-1185">Reference proteome</keyword>
<feature type="coiled-coil region" evidence="1">
    <location>
        <begin position="34"/>
        <end position="61"/>
    </location>
</feature>
<keyword evidence="1" id="KW-0175">Coiled coil</keyword>
<dbReference type="RefSeq" id="WP_241368505.1">
    <property type="nucleotide sequence ID" value="NZ_JAKZFC010000001.1"/>
</dbReference>
<gene>
    <name evidence="2" type="ORF">LZ480_06180</name>
</gene>
<evidence type="ECO:0000313" key="3">
    <source>
        <dbReference type="Proteomes" id="UP001316087"/>
    </source>
</evidence>
<name>A0ABS9UB81_9BACL</name>
<dbReference type="EMBL" id="JAKZFC010000001">
    <property type="protein sequence ID" value="MCH7321478.1"/>
    <property type="molecule type" value="Genomic_DNA"/>
</dbReference>